<reference evidence="9 10" key="1">
    <citation type="submission" date="2021-01" db="EMBL/GenBank/DDBJ databases">
        <title>Carboxyliciviraga sp.nov., isolated from coastal sediments.</title>
        <authorList>
            <person name="Lu D."/>
            <person name="Zhang T."/>
        </authorList>
    </citation>
    <scope>NUCLEOTIDE SEQUENCE [LARGE SCALE GENOMIC DNA]</scope>
    <source>
        <strain evidence="9 10">N1Y132</strain>
    </source>
</reference>
<evidence type="ECO:0000256" key="3">
    <source>
        <dbReference type="ARBA" id="ARBA00022729"/>
    </source>
</evidence>
<feature type="signal peptide" evidence="6">
    <location>
        <begin position="1"/>
        <end position="18"/>
    </location>
</feature>
<dbReference type="Proteomes" id="UP000605676">
    <property type="component" value="Unassembled WGS sequence"/>
</dbReference>
<evidence type="ECO:0000259" key="8">
    <source>
        <dbReference type="Pfam" id="PF14322"/>
    </source>
</evidence>
<dbReference type="Gene3D" id="1.25.40.390">
    <property type="match status" value="1"/>
</dbReference>
<evidence type="ECO:0000313" key="9">
    <source>
        <dbReference type="EMBL" id="MBK3519045.1"/>
    </source>
</evidence>
<organism evidence="9 10">
    <name type="scientific">Carboxylicivirga marina</name>
    <dbReference type="NCBI Taxonomy" id="2800988"/>
    <lineage>
        <taxon>Bacteria</taxon>
        <taxon>Pseudomonadati</taxon>
        <taxon>Bacteroidota</taxon>
        <taxon>Bacteroidia</taxon>
        <taxon>Marinilabiliales</taxon>
        <taxon>Marinilabiliaceae</taxon>
        <taxon>Carboxylicivirga</taxon>
    </lineage>
</organism>
<feature type="domain" description="SusD-like N-terminal" evidence="8">
    <location>
        <begin position="22"/>
        <end position="226"/>
    </location>
</feature>
<evidence type="ECO:0000256" key="2">
    <source>
        <dbReference type="ARBA" id="ARBA00006275"/>
    </source>
</evidence>
<dbReference type="InterPro" id="IPR012944">
    <property type="entry name" value="SusD_RagB_dom"/>
</dbReference>
<protein>
    <submittedName>
        <fullName evidence="9">RagB/SusD family nutrient uptake outer membrane protein</fullName>
    </submittedName>
</protein>
<comment type="subcellular location">
    <subcellularLocation>
        <location evidence="1">Cell outer membrane</location>
    </subcellularLocation>
</comment>
<dbReference type="CDD" id="cd08977">
    <property type="entry name" value="SusD"/>
    <property type="match status" value="1"/>
</dbReference>
<name>A0ABS1HNM7_9BACT</name>
<evidence type="ECO:0000256" key="6">
    <source>
        <dbReference type="SAM" id="SignalP"/>
    </source>
</evidence>
<gene>
    <name evidence="9" type="ORF">JIV24_16985</name>
</gene>
<evidence type="ECO:0000256" key="5">
    <source>
        <dbReference type="ARBA" id="ARBA00023237"/>
    </source>
</evidence>
<dbReference type="InterPro" id="IPR033985">
    <property type="entry name" value="SusD-like_N"/>
</dbReference>
<keyword evidence="10" id="KW-1185">Reference proteome</keyword>
<keyword evidence="5" id="KW-0998">Cell outer membrane</keyword>
<dbReference type="RefSeq" id="WP_200466266.1">
    <property type="nucleotide sequence ID" value="NZ_JAENRR010000050.1"/>
</dbReference>
<proteinExistence type="inferred from homology"/>
<dbReference type="Pfam" id="PF14322">
    <property type="entry name" value="SusD-like_3"/>
    <property type="match status" value="1"/>
</dbReference>
<evidence type="ECO:0000259" key="7">
    <source>
        <dbReference type="Pfam" id="PF07980"/>
    </source>
</evidence>
<dbReference type="Pfam" id="PF07980">
    <property type="entry name" value="SusD_RagB"/>
    <property type="match status" value="1"/>
</dbReference>
<keyword evidence="3 6" id="KW-0732">Signal</keyword>
<comment type="caution">
    <text evidence="9">The sequence shown here is derived from an EMBL/GenBank/DDBJ whole genome shotgun (WGS) entry which is preliminary data.</text>
</comment>
<feature type="domain" description="RagB/SusD" evidence="7">
    <location>
        <begin position="267"/>
        <end position="499"/>
    </location>
</feature>
<keyword evidence="4" id="KW-0472">Membrane</keyword>
<dbReference type="SUPFAM" id="SSF48452">
    <property type="entry name" value="TPR-like"/>
    <property type="match status" value="1"/>
</dbReference>
<evidence type="ECO:0000256" key="4">
    <source>
        <dbReference type="ARBA" id="ARBA00023136"/>
    </source>
</evidence>
<evidence type="ECO:0000313" key="10">
    <source>
        <dbReference type="Proteomes" id="UP000605676"/>
    </source>
</evidence>
<comment type="similarity">
    <text evidence="2">Belongs to the SusD family.</text>
</comment>
<sequence>MKKYIIICLLAIIPFTWGCEDDFLTTTPDDQLTVEAFYRNVTDAEAALATVYAQIGAGDRWNVTEVNFVVEHFRSDMCMPGPDRYADWTAISTFTNTAGNSRSTTYWWDAYRGLNHANQVIEKVGEMTDDKITPEERAHIVAEAKFLRGFLHFRVLNNWDQVILQDAAPTSEEDLAKPLSDRAAVWALVEQDFKDAAAVLPASYDNSNVGRATRGAAIGYLGKAYLHQAKFTEAAAELKKLVVDGVGSYELVSNFMSNFDGSNENNKESVFEIQYSSVRSNGRHIGHVTGKFTSAPETGGWGNIEATQNMVSEFKSEGMIANTGKYDSRLYATLFFDDADVDVFGQSFEDVFGTGSDRAIYRKFTLSDIVESDNAAWYSSQNVPVMRYADVLLMYAEALNETGTADAAKPFIDEVRQRADMPALPAGLSKDDMRNRIMHERAVELAYEGHRFFDLRRWGTSILENKMQNSGKPGADNFNLSSHAFFPIPEAETNTNGAL</sequence>
<dbReference type="InterPro" id="IPR011990">
    <property type="entry name" value="TPR-like_helical_dom_sf"/>
</dbReference>
<accession>A0ABS1HNM7</accession>
<feature type="chain" id="PRO_5047289449" evidence="6">
    <location>
        <begin position="19"/>
        <end position="499"/>
    </location>
</feature>
<evidence type="ECO:0000256" key="1">
    <source>
        <dbReference type="ARBA" id="ARBA00004442"/>
    </source>
</evidence>
<dbReference type="EMBL" id="JAENRR010000050">
    <property type="protein sequence ID" value="MBK3519045.1"/>
    <property type="molecule type" value="Genomic_DNA"/>
</dbReference>